<dbReference type="Gene3D" id="2.30.40.10">
    <property type="entry name" value="Urease, subunit C, domain 1"/>
    <property type="match status" value="1"/>
</dbReference>
<dbReference type="GO" id="GO:0016810">
    <property type="term" value="F:hydrolase activity, acting on carbon-nitrogen (but not peptide) bonds"/>
    <property type="evidence" value="ECO:0007669"/>
    <property type="project" value="InterPro"/>
</dbReference>
<name>A0A9W4S516_9PEZI</name>
<dbReference type="InterPro" id="IPR032466">
    <property type="entry name" value="Metal_Hydrolase"/>
</dbReference>
<evidence type="ECO:0000313" key="2">
    <source>
        <dbReference type="EMBL" id="CAI0653424.1"/>
    </source>
</evidence>
<dbReference type="InterPro" id="IPR011059">
    <property type="entry name" value="Metal-dep_hydrolase_composite"/>
</dbReference>
<reference evidence="2" key="1">
    <citation type="submission" date="2022-08" db="EMBL/GenBank/DDBJ databases">
        <authorList>
            <person name="Giroux E."/>
            <person name="Giroux E."/>
        </authorList>
    </citation>
    <scope>NUCLEOTIDE SEQUENCE</scope>
    <source>
        <strain evidence="2">H1091258</strain>
    </source>
</reference>
<dbReference type="Gene3D" id="3.20.20.140">
    <property type="entry name" value="Metal-dependent hydrolases"/>
    <property type="match status" value="1"/>
</dbReference>
<evidence type="ECO:0000313" key="3">
    <source>
        <dbReference type="Proteomes" id="UP001152533"/>
    </source>
</evidence>
<dbReference type="SUPFAM" id="SSF51556">
    <property type="entry name" value="Metallo-dependent hydrolases"/>
    <property type="match status" value="1"/>
</dbReference>
<dbReference type="InterPro" id="IPR051781">
    <property type="entry name" value="Metallo-dep_Hydrolase"/>
</dbReference>
<protein>
    <recommendedName>
        <fullName evidence="1">Amidohydrolase-related domain-containing protein</fullName>
    </recommendedName>
</protein>
<dbReference type="SUPFAM" id="SSF51338">
    <property type="entry name" value="Composite domain of metallo-dependent hydrolases"/>
    <property type="match status" value="1"/>
</dbReference>
<gene>
    <name evidence="2" type="ORF">CGXH109_LOCUS127555</name>
</gene>
<evidence type="ECO:0000259" key="1">
    <source>
        <dbReference type="Pfam" id="PF01979"/>
    </source>
</evidence>
<dbReference type="PANTHER" id="PTHR43135:SF3">
    <property type="entry name" value="ALPHA-D-RIBOSE 1-METHYLPHOSPHONATE 5-TRIPHOSPHATE DIPHOSPHATASE"/>
    <property type="match status" value="1"/>
</dbReference>
<dbReference type="EMBL" id="CAMGZC010001668">
    <property type="protein sequence ID" value="CAI0653424.1"/>
    <property type="molecule type" value="Genomic_DNA"/>
</dbReference>
<keyword evidence="3" id="KW-1185">Reference proteome</keyword>
<organism evidence="2 3">
    <name type="scientific">Colletotrichum noveboracense</name>
    <dbReference type="NCBI Taxonomy" id="2664923"/>
    <lineage>
        <taxon>Eukaryota</taxon>
        <taxon>Fungi</taxon>
        <taxon>Dikarya</taxon>
        <taxon>Ascomycota</taxon>
        <taxon>Pezizomycotina</taxon>
        <taxon>Sordariomycetes</taxon>
        <taxon>Hypocreomycetidae</taxon>
        <taxon>Glomerellales</taxon>
        <taxon>Glomerellaceae</taxon>
        <taxon>Colletotrichum</taxon>
        <taxon>Colletotrichum gloeosporioides species complex</taxon>
    </lineage>
</organism>
<accession>A0A9W4S516</accession>
<feature type="domain" description="Amidohydrolase-related" evidence="1">
    <location>
        <begin position="264"/>
        <end position="474"/>
    </location>
</feature>
<dbReference type="AlphaFoldDB" id="A0A9W4S516"/>
<dbReference type="Pfam" id="PF01979">
    <property type="entry name" value="Amidohydro_1"/>
    <property type="match status" value="1"/>
</dbReference>
<comment type="caution">
    <text evidence="2">The sequence shown here is derived from an EMBL/GenBank/DDBJ whole genome shotgun (WGS) entry which is preliminary data.</text>
</comment>
<dbReference type="InterPro" id="IPR006680">
    <property type="entry name" value="Amidohydro-rel"/>
</dbReference>
<proteinExistence type="predicted"/>
<dbReference type="CDD" id="cd01299">
    <property type="entry name" value="Met_dep_hydrolase_A"/>
    <property type="match status" value="1"/>
</dbReference>
<dbReference type="InterPro" id="IPR057744">
    <property type="entry name" value="OTAase-like"/>
</dbReference>
<dbReference type="Proteomes" id="UP001152533">
    <property type="component" value="Unassembled WGS sequence"/>
</dbReference>
<sequence>MATSSHVSWPQGRYTAWGPTKNFQAFPRNVAYIDNLKLDPKLQPRDYHIHGSNKGSKILFTEVQILESTGRQPYTGDVLIEDERITHVGTVPGKEELKSDPCVTVFHGQGRTLMSGLGDAHAHLTWNGGDLARLGDLPVEEHVLLTIKSAKCFLDSGYTMYAFPWCLIQMGLILSYRCFGAAAAKDRLDVVIRDAINSEDIPGPRYLANAREIAKPEGDLVASITRFAESPEDEQVVRSNIQCIGVDNVKISMSGEEITGNRAAEDCYFTAAETAACVEEAHRHGKRVCAHARARDSVKMCVSYGVDVIFHASYVDDEGMEMLEKKRHTSIVAPAINWLVATAYEAEAFGYTQEAAEKAGYVRELDTAVAGLREMHLRGIVILPGGDYGFAWTPHGTYARDLEHFVNFLGITPHESIIAATAGVAALFMWSHELGRIRPGYLADCILVDGDPLKDISILQEHSRLNVIVINGKVHKAGPFEYYRDMQRT</sequence>
<dbReference type="PANTHER" id="PTHR43135">
    <property type="entry name" value="ALPHA-D-RIBOSE 1-METHYLPHOSPHONATE 5-TRIPHOSPHATE DIPHOSPHATASE"/>
    <property type="match status" value="1"/>
</dbReference>